<proteinExistence type="predicted"/>
<dbReference type="Pfam" id="PF10217">
    <property type="entry name" value="DUF2039"/>
    <property type="match status" value="1"/>
</dbReference>
<dbReference type="HOGENOM" id="CLU_087756_2_0_1"/>
<dbReference type="OrthoDB" id="250548at2759"/>
<dbReference type="InterPro" id="IPR019351">
    <property type="entry name" value="DUF2039"/>
</dbReference>
<dbReference type="Proteomes" id="UP000002872">
    <property type="component" value="Unassembled WGS sequence"/>
</dbReference>
<dbReference type="AlphaFoldDB" id="I3EE36"/>
<accession>I3EE36</accession>
<gene>
    <name evidence="2" type="ORF">NEQG_02364</name>
</gene>
<evidence type="ECO:0000256" key="1">
    <source>
        <dbReference type="SAM" id="MobiDB-lite"/>
    </source>
</evidence>
<dbReference type="PANTHER" id="PTHR22876:SF5">
    <property type="entry name" value="CHROMOSOME 9 OPEN READING FRAME 85"/>
    <property type="match status" value="1"/>
</dbReference>
<feature type="region of interest" description="Disordered" evidence="1">
    <location>
        <begin position="140"/>
        <end position="162"/>
    </location>
</feature>
<name>I3EE36_NEMP3</name>
<organism evidence="2 3">
    <name type="scientific">Nematocida parisii (strain ERTm3)</name>
    <name type="common">Nematode killer fungus</name>
    <dbReference type="NCBI Taxonomy" id="935791"/>
    <lineage>
        <taxon>Eukaryota</taxon>
        <taxon>Fungi</taxon>
        <taxon>Fungi incertae sedis</taxon>
        <taxon>Microsporidia</taxon>
        <taxon>Nematocida</taxon>
    </lineage>
</organism>
<dbReference type="EMBL" id="GL870882">
    <property type="protein sequence ID" value="EIJ87483.1"/>
    <property type="molecule type" value="Genomic_DNA"/>
</dbReference>
<dbReference type="InParanoid" id="I3EE36"/>
<evidence type="ECO:0000313" key="2">
    <source>
        <dbReference type="EMBL" id="EIJ87483.1"/>
    </source>
</evidence>
<dbReference type="VEuPathDB" id="MicrosporidiaDB:NEQG_02364"/>
<dbReference type="OMA" id="CAFKLEL"/>
<sequence>MEVKEKKKTKRKQAHQNTYAFRHNPNSMLTKEIAAIKIFGLCRRCNEKIEWRKKYRKYKIQTHVSRCTVCLNKSITTAYNIVCEPCGEGKKICRICRVGLCFETCAPLEQVLEKKKESATISTPESNNIDLEVNVSCDEESAVSIDQSEIDTDQSELEQETL</sequence>
<reference evidence="2" key="1">
    <citation type="submission" date="2011-01" db="EMBL/GenBank/DDBJ databases">
        <title>The Genome Sequence of Nematocida parisii strain ERTm3.</title>
        <authorList>
            <consortium name="The Broad Institute Genome Sequencing Platform"/>
            <consortium name="The Broad Institute Genome Sequencing Center for Infectious Disease"/>
            <person name="Cuomo C."/>
            <person name="Troemel E."/>
            <person name="Young S.K."/>
            <person name="Zeng Q."/>
            <person name="Gargeya S."/>
            <person name="Fitzgerald M."/>
            <person name="Haas B."/>
            <person name="Abouelleil A."/>
            <person name="Alvarado L."/>
            <person name="Arachchi H.M."/>
            <person name="Berlin A."/>
            <person name="Chapman S.B."/>
            <person name="Gearin G."/>
            <person name="Goldberg J."/>
            <person name="Griggs A."/>
            <person name="Gujja S."/>
            <person name="Hansen M."/>
            <person name="Heiman D."/>
            <person name="Howarth C."/>
            <person name="Larimer J."/>
            <person name="Lui A."/>
            <person name="MacDonald P.J.P."/>
            <person name="McCowen C."/>
            <person name="Montmayeur A."/>
            <person name="Murphy C."/>
            <person name="Neiman D."/>
            <person name="Pearson M."/>
            <person name="Priest M."/>
            <person name="Roberts A."/>
            <person name="Saif S."/>
            <person name="Shea T."/>
            <person name="Sisk P."/>
            <person name="Stolte C."/>
            <person name="Sykes S."/>
            <person name="Wortman J."/>
            <person name="Nusbaum C."/>
            <person name="Birren B."/>
        </authorList>
    </citation>
    <scope>NUCLEOTIDE SEQUENCE</scope>
    <source>
        <strain evidence="2">ERTm3</strain>
    </source>
</reference>
<feature type="compositionally biased region" description="Acidic residues" evidence="1">
    <location>
        <begin position="148"/>
        <end position="162"/>
    </location>
</feature>
<evidence type="ECO:0000313" key="3">
    <source>
        <dbReference type="Proteomes" id="UP000002872"/>
    </source>
</evidence>
<keyword evidence="3" id="KW-1185">Reference proteome</keyword>
<dbReference type="PANTHER" id="PTHR22876">
    <property type="entry name" value="ZGC:101016"/>
    <property type="match status" value="1"/>
</dbReference>
<protein>
    <submittedName>
        <fullName evidence="2">Uncharacterized protein</fullName>
    </submittedName>
</protein>